<name>A0ABT4ZHV8_9RHOB</name>
<gene>
    <name evidence="1" type="ORF">PAF17_15160</name>
</gene>
<accession>A0ABT4ZHV8</accession>
<dbReference type="Proteomes" id="UP001165641">
    <property type="component" value="Unassembled WGS sequence"/>
</dbReference>
<evidence type="ECO:0008006" key="3">
    <source>
        <dbReference type="Google" id="ProtNLM"/>
    </source>
</evidence>
<dbReference type="EMBL" id="JAQBIE010000021">
    <property type="protein sequence ID" value="MDB6178834.1"/>
    <property type="molecule type" value="Genomic_DNA"/>
</dbReference>
<keyword evidence="2" id="KW-1185">Reference proteome</keyword>
<reference evidence="1" key="1">
    <citation type="submission" date="2022-12" db="EMBL/GenBank/DDBJ databases">
        <title>Paracoccus onchidii sp. nov., isolated from a marine invertebrate from the South China Sea.</title>
        <authorList>
            <person name="Xu S."/>
            <person name="Liu Z."/>
            <person name="Xu Y."/>
        </authorList>
    </citation>
    <scope>NUCLEOTIDE SEQUENCE</scope>
    <source>
        <strain evidence="1">Z330</strain>
    </source>
</reference>
<dbReference type="RefSeq" id="WP_271889948.1">
    <property type="nucleotide sequence ID" value="NZ_JAQBIE010000021.1"/>
</dbReference>
<proteinExistence type="predicted"/>
<protein>
    <recommendedName>
        <fullName evidence="3">SRPBCC family protein</fullName>
    </recommendedName>
</protein>
<organism evidence="1 2">
    <name type="scientific">Paracoccus onchidii</name>
    <dbReference type="NCBI Taxonomy" id="3017813"/>
    <lineage>
        <taxon>Bacteria</taxon>
        <taxon>Pseudomonadati</taxon>
        <taxon>Pseudomonadota</taxon>
        <taxon>Alphaproteobacteria</taxon>
        <taxon>Rhodobacterales</taxon>
        <taxon>Paracoccaceae</taxon>
        <taxon>Paracoccus</taxon>
    </lineage>
</organism>
<dbReference type="InterPro" id="IPR023393">
    <property type="entry name" value="START-like_dom_sf"/>
</dbReference>
<comment type="caution">
    <text evidence="1">The sequence shown here is derived from an EMBL/GenBank/DDBJ whole genome shotgun (WGS) entry which is preliminary data.</text>
</comment>
<evidence type="ECO:0000313" key="1">
    <source>
        <dbReference type="EMBL" id="MDB6178834.1"/>
    </source>
</evidence>
<evidence type="ECO:0000313" key="2">
    <source>
        <dbReference type="Proteomes" id="UP001165641"/>
    </source>
</evidence>
<dbReference type="Gene3D" id="3.30.530.20">
    <property type="match status" value="1"/>
</dbReference>
<sequence length="151" mass="17443">MKFSARFDVDSTAQELFDMIGDFPRFERMLMRRGANVSRIDPAQEPGTGMGWHIGFNWRGRNRDIRLEVTRHDRPEKLSLAGSSESLDISIDATVIALSRSRSRLIFETDIRPRNMKARLMLQTAKLGKPQLDRKFERRIAEFLDDMQAAS</sequence>
<dbReference type="SUPFAM" id="SSF55961">
    <property type="entry name" value="Bet v1-like"/>
    <property type="match status" value="1"/>
</dbReference>